<name>A0A6M4H874_9PROT</name>
<dbReference type="GO" id="GO:0005506">
    <property type="term" value="F:iron ion binding"/>
    <property type="evidence" value="ECO:0007669"/>
    <property type="project" value="InterPro"/>
</dbReference>
<evidence type="ECO:0000256" key="6">
    <source>
        <dbReference type="PROSITE-ProRule" id="PRU00433"/>
    </source>
</evidence>
<evidence type="ECO:0000313" key="9">
    <source>
        <dbReference type="EMBL" id="QJR15048.1"/>
    </source>
</evidence>
<reference evidence="9 10" key="1">
    <citation type="submission" date="2020-04" db="EMBL/GenBank/DDBJ databases">
        <title>Usitatibacter rugosus gen. nov., sp. nov. and Usitatibacter palustris sp. nov., novel members of Usitatibacteraceae fam. nov. within the order Nitrosomonadales isolated from soil.</title>
        <authorList>
            <person name="Huber K.J."/>
            <person name="Neumann-Schaal M."/>
            <person name="Geppert A."/>
            <person name="Luckner M."/>
            <person name="Wanner G."/>
            <person name="Overmann J."/>
        </authorList>
    </citation>
    <scope>NUCLEOTIDE SEQUENCE [LARGE SCALE GENOMIC DNA]</scope>
    <source>
        <strain evidence="9 10">Swamp67</strain>
    </source>
</reference>
<dbReference type="GO" id="GO:0020037">
    <property type="term" value="F:heme binding"/>
    <property type="evidence" value="ECO:0007669"/>
    <property type="project" value="InterPro"/>
</dbReference>
<dbReference type="AlphaFoldDB" id="A0A6M4H874"/>
<keyword evidence="3 6" id="KW-0479">Metal-binding</keyword>
<dbReference type="KEGG" id="upl:DSM104440_01864"/>
<dbReference type="Pfam" id="PF13442">
    <property type="entry name" value="Cytochrome_CBB3"/>
    <property type="match status" value="1"/>
</dbReference>
<dbReference type="Proteomes" id="UP000503096">
    <property type="component" value="Chromosome"/>
</dbReference>
<accession>A0A6M4H874</accession>
<dbReference type="EMBL" id="CP053073">
    <property type="protein sequence ID" value="QJR15048.1"/>
    <property type="molecule type" value="Genomic_DNA"/>
</dbReference>
<evidence type="ECO:0000256" key="2">
    <source>
        <dbReference type="ARBA" id="ARBA00022617"/>
    </source>
</evidence>
<evidence type="ECO:0000256" key="1">
    <source>
        <dbReference type="ARBA" id="ARBA00022448"/>
    </source>
</evidence>
<dbReference type="Gene3D" id="1.10.760.10">
    <property type="entry name" value="Cytochrome c-like domain"/>
    <property type="match status" value="1"/>
</dbReference>
<dbReference type="InParanoid" id="A0A6M4H874"/>
<protein>
    <recommendedName>
        <fullName evidence="8">Cytochrome c domain-containing protein</fullName>
    </recommendedName>
</protein>
<evidence type="ECO:0000256" key="5">
    <source>
        <dbReference type="ARBA" id="ARBA00023004"/>
    </source>
</evidence>
<keyword evidence="2 6" id="KW-0349">Heme</keyword>
<feature type="region of interest" description="Disordered" evidence="7">
    <location>
        <begin position="37"/>
        <end position="57"/>
    </location>
</feature>
<feature type="domain" description="Cytochrome c" evidence="8">
    <location>
        <begin position="153"/>
        <end position="241"/>
    </location>
</feature>
<sequence>MGINRGNVPQPGIRPRQHPPRGRCRFLRFRPCPGFDTVGYPRHHEPQEAPEQGGTSTRMSLAASLPRVRAYGVRNKCRHPPGSRRARSGCARHDDCRASLFPDRMVRPNRRCHGVRPDVGSGEGLTRRQVLVACAWLCAAWTTNAADPTAAAELVARGQALFQRHCVPCHGAQADGNGPAAAKHDPPPANLRASVVSDDYKRRIIRGGGRSVGRSPAMPAWRPALSEPQIEDLIAYLGSIASR</sequence>
<keyword evidence="1" id="KW-0813">Transport</keyword>
<dbReference type="PROSITE" id="PS51007">
    <property type="entry name" value="CYTC"/>
    <property type="match status" value="1"/>
</dbReference>
<dbReference type="PRINTS" id="PR00605">
    <property type="entry name" value="CYTCHROMECIC"/>
</dbReference>
<gene>
    <name evidence="9" type="ORF">DSM104440_01864</name>
</gene>
<dbReference type="GO" id="GO:0009055">
    <property type="term" value="F:electron transfer activity"/>
    <property type="evidence" value="ECO:0007669"/>
    <property type="project" value="InterPro"/>
</dbReference>
<evidence type="ECO:0000256" key="3">
    <source>
        <dbReference type="ARBA" id="ARBA00022723"/>
    </source>
</evidence>
<dbReference type="InterPro" id="IPR009056">
    <property type="entry name" value="Cyt_c-like_dom"/>
</dbReference>
<evidence type="ECO:0000313" key="10">
    <source>
        <dbReference type="Proteomes" id="UP000503096"/>
    </source>
</evidence>
<keyword evidence="5 6" id="KW-0408">Iron</keyword>
<keyword evidence="10" id="KW-1185">Reference proteome</keyword>
<keyword evidence="4" id="KW-0249">Electron transport</keyword>
<evidence type="ECO:0000256" key="7">
    <source>
        <dbReference type="SAM" id="MobiDB-lite"/>
    </source>
</evidence>
<feature type="region of interest" description="Disordered" evidence="7">
    <location>
        <begin position="1"/>
        <end position="23"/>
    </location>
</feature>
<dbReference type="InterPro" id="IPR008168">
    <property type="entry name" value="Cyt_C_IC"/>
</dbReference>
<proteinExistence type="predicted"/>
<dbReference type="InterPro" id="IPR036909">
    <property type="entry name" value="Cyt_c-like_dom_sf"/>
</dbReference>
<evidence type="ECO:0000256" key="4">
    <source>
        <dbReference type="ARBA" id="ARBA00022982"/>
    </source>
</evidence>
<dbReference type="SUPFAM" id="SSF46626">
    <property type="entry name" value="Cytochrome c"/>
    <property type="match status" value="1"/>
</dbReference>
<organism evidence="9 10">
    <name type="scientific">Usitatibacter palustris</name>
    <dbReference type="NCBI Taxonomy" id="2732487"/>
    <lineage>
        <taxon>Bacteria</taxon>
        <taxon>Pseudomonadati</taxon>
        <taxon>Pseudomonadota</taxon>
        <taxon>Betaproteobacteria</taxon>
        <taxon>Nitrosomonadales</taxon>
        <taxon>Usitatibacteraceae</taxon>
        <taxon>Usitatibacter</taxon>
    </lineage>
</organism>
<evidence type="ECO:0000259" key="8">
    <source>
        <dbReference type="PROSITE" id="PS51007"/>
    </source>
</evidence>